<keyword evidence="4" id="KW-1185">Reference proteome</keyword>
<name>G3AJR7_SPAPN</name>
<feature type="transmembrane region" description="Helical" evidence="2">
    <location>
        <begin position="273"/>
        <end position="294"/>
    </location>
</feature>
<dbReference type="InParanoid" id="G3AJR7"/>
<organism evidence="4">
    <name type="scientific">Spathaspora passalidarum (strain NRRL Y-27907 / 11-Y1)</name>
    <dbReference type="NCBI Taxonomy" id="619300"/>
    <lineage>
        <taxon>Eukaryota</taxon>
        <taxon>Fungi</taxon>
        <taxon>Dikarya</taxon>
        <taxon>Ascomycota</taxon>
        <taxon>Saccharomycotina</taxon>
        <taxon>Pichiomycetes</taxon>
        <taxon>Debaryomycetaceae</taxon>
        <taxon>Spathaspora</taxon>
    </lineage>
</organism>
<accession>G3AJR7</accession>
<evidence type="ECO:0000313" key="3">
    <source>
        <dbReference type="EMBL" id="EGW33968.1"/>
    </source>
</evidence>
<proteinExistence type="predicted"/>
<keyword evidence="2" id="KW-0472">Membrane</keyword>
<dbReference type="OrthoDB" id="4019110at2759"/>
<dbReference type="eggNOG" id="ENOG502RJBG">
    <property type="taxonomic scope" value="Eukaryota"/>
</dbReference>
<dbReference type="KEGG" id="spaa:SPAPADRAFT_59379"/>
<keyword evidence="2" id="KW-1133">Transmembrane helix</keyword>
<feature type="region of interest" description="Disordered" evidence="1">
    <location>
        <begin position="112"/>
        <end position="151"/>
    </location>
</feature>
<dbReference type="EMBL" id="GL996500">
    <property type="protein sequence ID" value="EGW33968.1"/>
    <property type="molecule type" value="Genomic_DNA"/>
</dbReference>
<feature type="transmembrane region" description="Helical" evidence="2">
    <location>
        <begin position="242"/>
        <end position="261"/>
    </location>
</feature>
<evidence type="ECO:0000256" key="1">
    <source>
        <dbReference type="SAM" id="MobiDB-lite"/>
    </source>
</evidence>
<dbReference type="STRING" id="619300.G3AJR7"/>
<protein>
    <submittedName>
        <fullName evidence="3">Uncharacterized protein</fullName>
    </submittedName>
</protein>
<sequence>MAQFRPYGGHEQRVVSDLSRFDYEGAGIPLRKPSVTPSEISSSKLTLDTIIPLYSSRIDERDNRGYSPLPTVETPAEHEHDLSSLPEVIDPPTPKSLVRIRKKHISVGVQVPQDNPNLLVGPTPPPKESVRPPRIPENVPENDLPPMPQPQAEKSRAQFADAEVGSLSSKRKQLEQDLIKSVMNRPLVKFHADRFGPDFAGKEITISVNFFIYLFEIMFCIIEIVISSVLLDNDSMIPVDVYRYFIADGVMGLIISLLLIFQAITYERRNGSFYCLAVTIMKLVAFILIVSVVFPSPNYAYFQIWELRRAVGAFIIISMFLWLTNLIMFVTTLYISRLNLLQELNFDYSDQGLDDKFNKRGIVTEKEEDLKEFYLNENGEMFALTEDWEKEQYKGRNKILVYTF</sequence>
<dbReference type="AlphaFoldDB" id="G3AJR7"/>
<dbReference type="GeneID" id="18872888"/>
<dbReference type="RefSeq" id="XP_007373552.1">
    <property type="nucleotide sequence ID" value="XM_007373490.1"/>
</dbReference>
<dbReference type="OMA" id="VCCSVVE"/>
<reference evidence="3 4" key="1">
    <citation type="journal article" date="2011" name="Proc. Natl. Acad. Sci. U.S.A.">
        <title>Comparative genomics of xylose-fermenting fungi for enhanced biofuel production.</title>
        <authorList>
            <person name="Wohlbach D.J."/>
            <person name="Kuo A."/>
            <person name="Sato T.K."/>
            <person name="Potts K.M."/>
            <person name="Salamov A.A."/>
            <person name="LaButti K.M."/>
            <person name="Sun H."/>
            <person name="Clum A."/>
            <person name="Pangilinan J.L."/>
            <person name="Lindquist E.A."/>
            <person name="Lucas S."/>
            <person name="Lapidus A."/>
            <person name="Jin M."/>
            <person name="Gunawan C."/>
            <person name="Balan V."/>
            <person name="Dale B.E."/>
            <person name="Jeffries T.W."/>
            <person name="Zinkel R."/>
            <person name="Barry K.W."/>
            <person name="Grigoriev I.V."/>
            <person name="Gasch A.P."/>
        </authorList>
    </citation>
    <scope>NUCLEOTIDE SEQUENCE [LARGE SCALE GENOMIC DNA]</scope>
    <source>
        <strain evidence="4">NRRL Y-27907 / 11-Y1</strain>
    </source>
</reference>
<dbReference type="Proteomes" id="UP000000709">
    <property type="component" value="Unassembled WGS sequence"/>
</dbReference>
<keyword evidence="2" id="KW-0812">Transmembrane</keyword>
<evidence type="ECO:0000256" key="2">
    <source>
        <dbReference type="SAM" id="Phobius"/>
    </source>
</evidence>
<feature type="transmembrane region" description="Helical" evidence="2">
    <location>
        <begin position="210"/>
        <end position="230"/>
    </location>
</feature>
<evidence type="ECO:0000313" key="4">
    <source>
        <dbReference type="Proteomes" id="UP000000709"/>
    </source>
</evidence>
<feature type="transmembrane region" description="Helical" evidence="2">
    <location>
        <begin position="314"/>
        <end position="335"/>
    </location>
</feature>
<feature type="region of interest" description="Disordered" evidence="1">
    <location>
        <begin position="59"/>
        <end position="91"/>
    </location>
</feature>
<dbReference type="HOGENOM" id="CLU_710016_0_0_1"/>
<gene>
    <name evidence="3" type="ORF">SPAPADRAFT_59379</name>
</gene>